<evidence type="ECO:0000256" key="7">
    <source>
        <dbReference type="ARBA" id="ARBA00022840"/>
    </source>
</evidence>
<dbReference type="InterPro" id="IPR018095">
    <property type="entry name" value="Thymidylate_kin_CS"/>
</dbReference>
<dbReference type="SUPFAM" id="SSF52540">
    <property type="entry name" value="P-loop containing nucleoside triphosphate hydrolases"/>
    <property type="match status" value="1"/>
</dbReference>
<dbReference type="EC" id="2.7.4.9" evidence="2"/>
<evidence type="ECO:0000256" key="3">
    <source>
        <dbReference type="ARBA" id="ARBA00022679"/>
    </source>
</evidence>
<dbReference type="AlphaFoldDB" id="A0A382XLM6"/>
<keyword evidence="3" id="KW-0808">Transferase</keyword>
<keyword evidence="6" id="KW-0418">Kinase</keyword>
<keyword evidence="7" id="KW-0067">ATP-binding</keyword>
<dbReference type="GO" id="GO:0006227">
    <property type="term" value="P:dUDP biosynthetic process"/>
    <property type="evidence" value="ECO:0007669"/>
    <property type="project" value="TreeGrafter"/>
</dbReference>
<dbReference type="PROSITE" id="PS01331">
    <property type="entry name" value="THYMIDYLATE_KINASE"/>
    <property type="match status" value="1"/>
</dbReference>
<dbReference type="FunFam" id="3.40.50.300:FF:000225">
    <property type="entry name" value="Thymidylate kinase"/>
    <property type="match status" value="1"/>
</dbReference>
<evidence type="ECO:0000256" key="4">
    <source>
        <dbReference type="ARBA" id="ARBA00022727"/>
    </source>
</evidence>
<sequence length="224" mass="25139">MFISFEGVDGSGKSTQIDLLKSNIEKSGFNCVVFKEPGTTLVGSKIRKILKDYKEVGELTSISELFLFAASRSELVDKKIKPILNNDKTVIIVDRYTDSTLAYQGYGRGFDLDKINYINHIATQGIEPDITFLLDCSAYEGLNRINKSRKGSSLDSADEILVESQAGKDRFESEGIEFYQAIRSGYLELAKLYPDRWIVINAELAESIIESEIWDITESLISHN</sequence>
<evidence type="ECO:0000256" key="6">
    <source>
        <dbReference type="ARBA" id="ARBA00022777"/>
    </source>
</evidence>
<evidence type="ECO:0000256" key="1">
    <source>
        <dbReference type="ARBA" id="ARBA00009776"/>
    </source>
</evidence>
<keyword evidence="4" id="KW-0545">Nucleotide biosynthesis</keyword>
<dbReference type="GO" id="GO:0006233">
    <property type="term" value="P:dTDP biosynthetic process"/>
    <property type="evidence" value="ECO:0007669"/>
    <property type="project" value="InterPro"/>
</dbReference>
<evidence type="ECO:0000256" key="2">
    <source>
        <dbReference type="ARBA" id="ARBA00012980"/>
    </source>
</evidence>
<evidence type="ECO:0000256" key="5">
    <source>
        <dbReference type="ARBA" id="ARBA00022741"/>
    </source>
</evidence>
<dbReference type="Gene3D" id="3.40.50.300">
    <property type="entry name" value="P-loop containing nucleotide triphosphate hydrolases"/>
    <property type="match status" value="1"/>
</dbReference>
<dbReference type="PANTHER" id="PTHR10344">
    <property type="entry name" value="THYMIDYLATE KINASE"/>
    <property type="match status" value="1"/>
</dbReference>
<reference evidence="10" key="1">
    <citation type="submission" date="2018-05" db="EMBL/GenBank/DDBJ databases">
        <authorList>
            <person name="Lanie J.A."/>
            <person name="Ng W.-L."/>
            <person name="Kazmierczak K.M."/>
            <person name="Andrzejewski T.M."/>
            <person name="Davidsen T.M."/>
            <person name="Wayne K.J."/>
            <person name="Tettelin H."/>
            <person name="Glass J.I."/>
            <person name="Rusch D."/>
            <person name="Podicherti R."/>
            <person name="Tsui H.-C.T."/>
            <person name="Winkler M.E."/>
        </authorList>
    </citation>
    <scope>NUCLEOTIDE SEQUENCE</scope>
</reference>
<name>A0A382XLM6_9ZZZZ</name>
<protein>
    <recommendedName>
        <fullName evidence="2">dTMP kinase</fullName>
        <ecNumber evidence="2">2.7.4.9</ecNumber>
    </recommendedName>
</protein>
<dbReference type="PANTHER" id="PTHR10344:SF4">
    <property type="entry name" value="UMP-CMP KINASE 2, MITOCHONDRIAL"/>
    <property type="match status" value="1"/>
</dbReference>
<dbReference type="GO" id="GO:0004798">
    <property type="term" value="F:dTMP kinase activity"/>
    <property type="evidence" value="ECO:0007669"/>
    <property type="project" value="UniProtKB-EC"/>
</dbReference>
<gene>
    <name evidence="10" type="ORF">METZ01_LOCUS424359</name>
</gene>
<evidence type="ECO:0000256" key="8">
    <source>
        <dbReference type="ARBA" id="ARBA00048743"/>
    </source>
</evidence>
<comment type="similarity">
    <text evidence="1">Belongs to the thymidylate kinase family.</text>
</comment>
<feature type="domain" description="Thymidylate kinase-like" evidence="9">
    <location>
        <begin position="5"/>
        <end position="213"/>
    </location>
</feature>
<dbReference type="InterPro" id="IPR018094">
    <property type="entry name" value="Thymidylate_kinase"/>
</dbReference>
<dbReference type="CDD" id="cd01672">
    <property type="entry name" value="TMPK"/>
    <property type="match status" value="1"/>
</dbReference>
<evidence type="ECO:0000313" key="10">
    <source>
        <dbReference type="EMBL" id="SVD71505.1"/>
    </source>
</evidence>
<dbReference type="GO" id="GO:0005524">
    <property type="term" value="F:ATP binding"/>
    <property type="evidence" value="ECO:0007669"/>
    <property type="project" value="UniProtKB-KW"/>
</dbReference>
<evidence type="ECO:0000259" key="9">
    <source>
        <dbReference type="Pfam" id="PF02223"/>
    </source>
</evidence>
<keyword evidence="5" id="KW-0547">Nucleotide-binding</keyword>
<dbReference type="HAMAP" id="MF_00165">
    <property type="entry name" value="Thymidylate_kinase"/>
    <property type="match status" value="1"/>
</dbReference>
<dbReference type="InterPro" id="IPR039430">
    <property type="entry name" value="Thymidylate_kin-like_dom"/>
</dbReference>
<comment type="catalytic activity">
    <reaction evidence="8">
        <text>dTMP + ATP = dTDP + ADP</text>
        <dbReference type="Rhea" id="RHEA:13517"/>
        <dbReference type="ChEBI" id="CHEBI:30616"/>
        <dbReference type="ChEBI" id="CHEBI:58369"/>
        <dbReference type="ChEBI" id="CHEBI:63528"/>
        <dbReference type="ChEBI" id="CHEBI:456216"/>
        <dbReference type="EC" id="2.7.4.9"/>
    </reaction>
</comment>
<dbReference type="GO" id="GO:0006235">
    <property type="term" value="P:dTTP biosynthetic process"/>
    <property type="evidence" value="ECO:0007669"/>
    <property type="project" value="TreeGrafter"/>
</dbReference>
<dbReference type="Pfam" id="PF02223">
    <property type="entry name" value="Thymidylate_kin"/>
    <property type="match status" value="1"/>
</dbReference>
<proteinExistence type="inferred from homology"/>
<organism evidence="10">
    <name type="scientific">marine metagenome</name>
    <dbReference type="NCBI Taxonomy" id="408172"/>
    <lineage>
        <taxon>unclassified sequences</taxon>
        <taxon>metagenomes</taxon>
        <taxon>ecological metagenomes</taxon>
    </lineage>
</organism>
<dbReference type="InterPro" id="IPR027417">
    <property type="entry name" value="P-loop_NTPase"/>
</dbReference>
<dbReference type="NCBIfam" id="TIGR00041">
    <property type="entry name" value="DTMP_kinase"/>
    <property type="match status" value="1"/>
</dbReference>
<dbReference type="EMBL" id="UINC01168463">
    <property type="protein sequence ID" value="SVD71505.1"/>
    <property type="molecule type" value="Genomic_DNA"/>
</dbReference>
<dbReference type="GO" id="GO:0005829">
    <property type="term" value="C:cytosol"/>
    <property type="evidence" value="ECO:0007669"/>
    <property type="project" value="TreeGrafter"/>
</dbReference>
<accession>A0A382XLM6</accession>